<feature type="transmembrane region" description="Helical" evidence="1">
    <location>
        <begin position="266"/>
        <end position="289"/>
    </location>
</feature>
<dbReference type="EMBL" id="CP017757">
    <property type="protein sequence ID" value="AQV95286.1"/>
    <property type="molecule type" value="Genomic_DNA"/>
</dbReference>
<reference evidence="4" key="1">
    <citation type="submission" date="2017-02" db="EMBL/GenBank/DDBJ databases">
        <title>Complete genome sequence of Cupriavidus necator strain NH9, a 3-chlorobenzoate degrader.</title>
        <authorList>
            <person name="Moriuchi R."/>
            <person name="Dohra H."/>
            <person name="Ogawa N."/>
        </authorList>
    </citation>
    <scope>NUCLEOTIDE SEQUENCE [LARGE SCALE GENOMIC DNA]</scope>
    <source>
        <strain evidence="4">NH9</strain>
    </source>
</reference>
<dbReference type="KEGG" id="cuh:BJN34_15515"/>
<dbReference type="GO" id="GO:0000271">
    <property type="term" value="P:polysaccharide biosynthetic process"/>
    <property type="evidence" value="ECO:0007669"/>
    <property type="project" value="TreeGrafter"/>
</dbReference>
<keyword evidence="3" id="KW-0012">Acyltransferase</keyword>
<feature type="transmembrane region" description="Helical" evidence="1">
    <location>
        <begin position="31"/>
        <end position="52"/>
    </location>
</feature>
<feature type="domain" description="Acyltransferase 3" evidence="2">
    <location>
        <begin position="3"/>
        <end position="291"/>
    </location>
</feature>
<evidence type="ECO:0000259" key="2">
    <source>
        <dbReference type="Pfam" id="PF01757"/>
    </source>
</evidence>
<dbReference type="AlphaFoldDB" id="A0A1U9URB2"/>
<dbReference type="PANTHER" id="PTHR23028:SF53">
    <property type="entry name" value="ACYL_TRANSF_3 DOMAIN-CONTAINING PROTEIN"/>
    <property type="match status" value="1"/>
</dbReference>
<organism evidence="3 4">
    <name type="scientific">Cupriavidus necator</name>
    <name type="common">Alcaligenes eutrophus</name>
    <name type="synonym">Ralstonia eutropha</name>
    <dbReference type="NCBI Taxonomy" id="106590"/>
    <lineage>
        <taxon>Bacteria</taxon>
        <taxon>Pseudomonadati</taxon>
        <taxon>Pseudomonadota</taxon>
        <taxon>Betaproteobacteria</taxon>
        <taxon>Burkholderiales</taxon>
        <taxon>Burkholderiaceae</taxon>
        <taxon>Cupriavidus</taxon>
    </lineage>
</organism>
<dbReference type="InterPro" id="IPR002656">
    <property type="entry name" value="Acyl_transf_3_dom"/>
</dbReference>
<dbReference type="PANTHER" id="PTHR23028">
    <property type="entry name" value="ACETYLTRANSFERASE"/>
    <property type="match status" value="1"/>
</dbReference>
<dbReference type="GO" id="GO:0016747">
    <property type="term" value="F:acyltransferase activity, transferring groups other than amino-acyl groups"/>
    <property type="evidence" value="ECO:0007669"/>
    <property type="project" value="InterPro"/>
</dbReference>
<evidence type="ECO:0000313" key="4">
    <source>
        <dbReference type="Proteomes" id="UP000189627"/>
    </source>
</evidence>
<evidence type="ECO:0000313" key="3">
    <source>
        <dbReference type="EMBL" id="AQV95286.1"/>
    </source>
</evidence>
<feature type="transmembrane region" description="Helical" evidence="1">
    <location>
        <begin position="236"/>
        <end position="254"/>
    </location>
</feature>
<keyword evidence="1" id="KW-0812">Transmembrane</keyword>
<dbReference type="Proteomes" id="UP000189627">
    <property type="component" value="Chromosome 1"/>
</dbReference>
<dbReference type="GO" id="GO:0016020">
    <property type="term" value="C:membrane"/>
    <property type="evidence" value="ECO:0007669"/>
    <property type="project" value="TreeGrafter"/>
</dbReference>
<feature type="transmembrane region" description="Helical" evidence="1">
    <location>
        <begin position="144"/>
        <end position="167"/>
    </location>
</feature>
<sequence length="360" mass="40401">MYVFLFHAKNQLPLWSEDATATLTSIMNRGFMGVDVFFVISGFILAWVGVLSRKQPDSALNFAIKRFFRVAPPYWLSTILAAYLLLQSNTMEDLAKSLLFYPRNGNETPFYGYPINGVGWTLNYEMFFYALFCGALFFRRYALLAVLVAIGVCTMLVPVILGTSISFDPYRNLELSRAYFRMATNPLVMEFALGVLCAMAYAKYRGRTPRAIVSILLTAGLGLMTWRIMAHSDGHSVLKLGLPAAVLLLGAVFAEDTGMLKIPKTAVWLGEISFSIYLVHAIIVIIIRAKMPVPLGIASQYGKFACDLGILLLVSYYWHRWIEAPSADLGYYFIALFQRLRGALGECTARHRKTLNAWPK</sequence>
<keyword evidence="3" id="KW-0808">Transferase</keyword>
<feature type="transmembrane region" description="Helical" evidence="1">
    <location>
        <begin position="73"/>
        <end position="90"/>
    </location>
</feature>
<gene>
    <name evidence="3" type="ORF">BJN34_15515</name>
</gene>
<keyword evidence="1" id="KW-0472">Membrane</keyword>
<evidence type="ECO:0000256" key="1">
    <source>
        <dbReference type="SAM" id="Phobius"/>
    </source>
</evidence>
<accession>A0A1U9URB2</accession>
<feature type="transmembrane region" description="Helical" evidence="1">
    <location>
        <begin position="187"/>
        <end position="204"/>
    </location>
</feature>
<feature type="transmembrane region" description="Helical" evidence="1">
    <location>
        <begin position="301"/>
        <end position="318"/>
    </location>
</feature>
<dbReference type="InterPro" id="IPR050879">
    <property type="entry name" value="Acyltransferase_3"/>
</dbReference>
<proteinExistence type="predicted"/>
<feature type="transmembrane region" description="Helical" evidence="1">
    <location>
        <begin position="211"/>
        <end position="230"/>
    </location>
</feature>
<protein>
    <submittedName>
        <fullName evidence="3">Acyltransferase</fullName>
    </submittedName>
</protein>
<feature type="transmembrane region" description="Helical" evidence="1">
    <location>
        <begin position="110"/>
        <end position="132"/>
    </location>
</feature>
<keyword evidence="1" id="KW-1133">Transmembrane helix</keyword>
<name>A0A1U9URB2_CUPNE</name>
<dbReference type="Pfam" id="PF01757">
    <property type="entry name" value="Acyl_transf_3"/>
    <property type="match status" value="1"/>
</dbReference>